<organism evidence="1">
    <name type="scientific">Anguilla anguilla</name>
    <name type="common">European freshwater eel</name>
    <name type="synonym">Muraena anguilla</name>
    <dbReference type="NCBI Taxonomy" id="7936"/>
    <lineage>
        <taxon>Eukaryota</taxon>
        <taxon>Metazoa</taxon>
        <taxon>Chordata</taxon>
        <taxon>Craniata</taxon>
        <taxon>Vertebrata</taxon>
        <taxon>Euteleostomi</taxon>
        <taxon>Actinopterygii</taxon>
        <taxon>Neopterygii</taxon>
        <taxon>Teleostei</taxon>
        <taxon>Anguilliformes</taxon>
        <taxon>Anguillidae</taxon>
        <taxon>Anguilla</taxon>
    </lineage>
</organism>
<reference evidence="1" key="2">
    <citation type="journal article" date="2015" name="Fish Shellfish Immunol.">
        <title>Early steps in the European eel (Anguilla anguilla)-Vibrio vulnificus interaction in the gills: Role of the RtxA13 toxin.</title>
        <authorList>
            <person name="Callol A."/>
            <person name="Pajuelo D."/>
            <person name="Ebbesson L."/>
            <person name="Teles M."/>
            <person name="MacKenzie S."/>
            <person name="Amaro C."/>
        </authorList>
    </citation>
    <scope>NUCLEOTIDE SEQUENCE</scope>
</reference>
<sequence length="44" mass="5002">MNRFPKADNFFFCPFPLVVYGITTGFGKFARTVIPVSKLKYVAL</sequence>
<name>A0A0E9VQ24_ANGAN</name>
<accession>A0A0E9VQ24</accession>
<proteinExistence type="predicted"/>
<dbReference type="AlphaFoldDB" id="A0A0E9VQ24"/>
<dbReference type="EMBL" id="GBXM01028395">
    <property type="protein sequence ID" value="JAH80182.1"/>
    <property type="molecule type" value="Transcribed_RNA"/>
</dbReference>
<protein>
    <submittedName>
        <fullName evidence="1">Uncharacterized protein</fullName>
    </submittedName>
</protein>
<reference evidence="1" key="1">
    <citation type="submission" date="2014-11" db="EMBL/GenBank/DDBJ databases">
        <authorList>
            <person name="Amaro Gonzalez C."/>
        </authorList>
    </citation>
    <scope>NUCLEOTIDE SEQUENCE</scope>
</reference>
<evidence type="ECO:0000313" key="1">
    <source>
        <dbReference type="EMBL" id="JAH80182.1"/>
    </source>
</evidence>